<dbReference type="PANTHER" id="PTHR33154">
    <property type="entry name" value="TRANSCRIPTIONAL REGULATOR, ARSR FAMILY"/>
    <property type="match status" value="1"/>
</dbReference>
<dbReference type="PRINTS" id="PR00778">
    <property type="entry name" value="HTHARSR"/>
</dbReference>
<name>C0EJ27_9FIRM</name>
<dbReference type="InterPro" id="IPR051081">
    <property type="entry name" value="HTH_MetalResp_TranReg"/>
</dbReference>
<dbReference type="eggNOG" id="COG0640">
    <property type="taxonomic scope" value="Bacteria"/>
</dbReference>
<evidence type="ECO:0000256" key="3">
    <source>
        <dbReference type="ARBA" id="ARBA00023163"/>
    </source>
</evidence>
<accession>C0EJ27</accession>
<dbReference type="STRING" id="537013.CLOSTMETH_03873"/>
<protein>
    <submittedName>
        <fullName evidence="5">Transcriptional regulator, ArsR family</fullName>
    </submittedName>
</protein>
<keyword evidence="1" id="KW-0805">Transcription regulation</keyword>
<evidence type="ECO:0000313" key="6">
    <source>
        <dbReference type="Proteomes" id="UP000003340"/>
    </source>
</evidence>
<dbReference type="Proteomes" id="UP000003340">
    <property type="component" value="Unassembled WGS sequence"/>
</dbReference>
<comment type="caution">
    <text evidence="5">The sequence shown here is derived from an EMBL/GenBank/DDBJ whole genome shotgun (WGS) entry which is preliminary data.</text>
</comment>
<evidence type="ECO:0000259" key="4">
    <source>
        <dbReference type="PROSITE" id="PS50987"/>
    </source>
</evidence>
<reference evidence="5 6" key="2">
    <citation type="submission" date="2009-02" db="EMBL/GenBank/DDBJ databases">
        <title>Draft genome sequence of Clostridium methylpentosum (DSM 5476).</title>
        <authorList>
            <person name="Sudarsanam P."/>
            <person name="Ley R."/>
            <person name="Guruge J."/>
            <person name="Turnbaugh P.J."/>
            <person name="Mahowald M."/>
            <person name="Liep D."/>
            <person name="Gordon J."/>
        </authorList>
    </citation>
    <scope>NUCLEOTIDE SEQUENCE [LARGE SCALE GENOMIC DNA]</scope>
    <source>
        <strain evidence="5 6">DSM 5476</strain>
    </source>
</reference>
<evidence type="ECO:0000313" key="5">
    <source>
        <dbReference type="EMBL" id="EEG28492.1"/>
    </source>
</evidence>
<dbReference type="SMART" id="SM00418">
    <property type="entry name" value="HTH_ARSR"/>
    <property type="match status" value="1"/>
</dbReference>
<keyword evidence="6" id="KW-1185">Reference proteome</keyword>
<sequence>MGTILHTHLDMWIETLGLLYFSHQPTLYREKAVELFNETGIDGEAFYAKHAKMYEKYVRIFSKYKRVDSDSTWLLEENIDILSILSLPFLIRREDNFVISDLDEERLRKLLIRGYAEVSQIEGDIKEICTIEEFIELIETAEFSSQAKWKLMMIYRNPCPYFRQMDKLINDNLDATQRAVDAVRPTLDKLISRFSQNPERFPDRYIIKNMEGITNIYPLFVMPFSQLLVGSTGFYGLLWDTLMEHTTRLNTSAQMFCSRFKALGDKSKLDILLLLRQGKSYNQEIAAKLGLTPATVSYHMDTLNSCGLIDIERQDRRIYYSLRVEKIWDLINELKNRFHLS</sequence>
<dbReference type="CDD" id="cd00090">
    <property type="entry name" value="HTH_ARSR"/>
    <property type="match status" value="1"/>
</dbReference>
<keyword evidence="3" id="KW-0804">Transcription</keyword>
<dbReference type="InterPro" id="IPR036388">
    <property type="entry name" value="WH-like_DNA-bd_sf"/>
</dbReference>
<proteinExistence type="predicted"/>
<feature type="domain" description="HTH arsR-type" evidence="4">
    <location>
        <begin position="249"/>
        <end position="341"/>
    </location>
</feature>
<dbReference type="Gene3D" id="1.10.10.10">
    <property type="entry name" value="Winged helix-like DNA-binding domain superfamily/Winged helix DNA-binding domain"/>
    <property type="match status" value="1"/>
</dbReference>
<dbReference type="InterPro" id="IPR011991">
    <property type="entry name" value="ArsR-like_HTH"/>
</dbReference>
<dbReference type="GO" id="GO:0003700">
    <property type="term" value="F:DNA-binding transcription factor activity"/>
    <property type="evidence" value="ECO:0007669"/>
    <property type="project" value="InterPro"/>
</dbReference>
<reference evidence="5 6" key="1">
    <citation type="submission" date="2009-01" db="EMBL/GenBank/DDBJ databases">
        <authorList>
            <person name="Fulton L."/>
            <person name="Clifton S."/>
            <person name="Fulton B."/>
            <person name="Xu J."/>
            <person name="Minx P."/>
            <person name="Pepin K.H."/>
            <person name="Johnson M."/>
            <person name="Bhonagiri V."/>
            <person name="Nash W.E."/>
            <person name="Mardis E.R."/>
            <person name="Wilson R.K."/>
        </authorList>
    </citation>
    <scope>NUCLEOTIDE SEQUENCE [LARGE SCALE GENOMIC DNA]</scope>
    <source>
        <strain evidence="5 6">DSM 5476</strain>
    </source>
</reference>
<dbReference type="EMBL" id="ACEC01000136">
    <property type="protein sequence ID" value="EEG28492.1"/>
    <property type="molecule type" value="Genomic_DNA"/>
</dbReference>
<dbReference type="PANTHER" id="PTHR33154:SF18">
    <property type="entry name" value="ARSENICAL RESISTANCE OPERON REPRESSOR"/>
    <property type="match status" value="1"/>
</dbReference>
<dbReference type="InterPro" id="IPR001845">
    <property type="entry name" value="HTH_ArsR_DNA-bd_dom"/>
</dbReference>
<dbReference type="HOGENOM" id="CLU_791891_0_0_9"/>
<keyword evidence="2" id="KW-0238">DNA-binding</keyword>
<evidence type="ECO:0000256" key="1">
    <source>
        <dbReference type="ARBA" id="ARBA00023015"/>
    </source>
</evidence>
<dbReference type="Pfam" id="PF01022">
    <property type="entry name" value="HTH_5"/>
    <property type="match status" value="1"/>
</dbReference>
<evidence type="ECO:0000256" key="2">
    <source>
        <dbReference type="ARBA" id="ARBA00023125"/>
    </source>
</evidence>
<dbReference type="SUPFAM" id="SSF46785">
    <property type="entry name" value="Winged helix' DNA-binding domain"/>
    <property type="match status" value="1"/>
</dbReference>
<dbReference type="NCBIfam" id="NF033788">
    <property type="entry name" value="HTH_metalloreg"/>
    <property type="match status" value="1"/>
</dbReference>
<dbReference type="InterPro" id="IPR036390">
    <property type="entry name" value="WH_DNA-bd_sf"/>
</dbReference>
<dbReference type="GO" id="GO:0003677">
    <property type="term" value="F:DNA binding"/>
    <property type="evidence" value="ECO:0007669"/>
    <property type="project" value="UniProtKB-KW"/>
</dbReference>
<dbReference type="AlphaFoldDB" id="C0EJ27"/>
<organism evidence="5 6">
    <name type="scientific">[Clostridium] methylpentosum DSM 5476</name>
    <dbReference type="NCBI Taxonomy" id="537013"/>
    <lineage>
        <taxon>Bacteria</taxon>
        <taxon>Bacillati</taxon>
        <taxon>Bacillota</taxon>
        <taxon>Clostridia</taxon>
        <taxon>Eubacteriales</taxon>
        <taxon>Oscillospiraceae</taxon>
        <taxon>Oscillospiraceae incertae sedis</taxon>
    </lineage>
</organism>
<gene>
    <name evidence="5" type="ORF">CLOSTMETH_03873</name>
</gene>
<dbReference type="PROSITE" id="PS50987">
    <property type="entry name" value="HTH_ARSR_2"/>
    <property type="match status" value="1"/>
</dbReference>